<name>A0A5N6ZI67_9EURO</name>
<keyword evidence="2" id="KW-1185">Reference proteome</keyword>
<gene>
    <name evidence="1" type="ORF">BDV27DRAFT_139507</name>
</gene>
<reference evidence="1 2" key="1">
    <citation type="submission" date="2019-04" db="EMBL/GenBank/DDBJ databases">
        <title>Friends and foes A comparative genomics studyof 23 Aspergillus species from section Flavi.</title>
        <authorList>
            <consortium name="DOE Joint Genome Institute"/>
            <person name="Kjaerbolling I."/>
            <person name="Vesth T."/>
            <person name="Frisvad J.C."/>
            <person name="Nybo J.L."/>
            <person name="Theobald S."/>
            <person name="Kildgaard S."/>
            <person name="Isbrandt T."/>
            <person name="Kuo A."/>
            <person name="Sato A."/>
            <person name="Lyhne E.K."/>
            <person name="Kogle M.E."/>
            <person name="Wiebenga A."/>
            <person name="Kun R.S."/>
            <person name="Lubbers R.J."/>
            <person name="Makela M.R."/>
            <person name="Barry K."/>
            <person name="Chovatia M."/>
            <person name="Clum A."/>
            <person name="Daum C."/>
            <person name="Haridas S."/>
            <person name="He G."/>
            <person name="LaButti K."/>
            <person name="Lipzen A."/>
            <person name="Mondo S."/>
            <person name="Riley R."/>
            <person name="Salamov A."/>
            <person name="Simmons B.A."/>
            <person name="Magnuson J.K."/>
            <person name="Henrissat B."/>
            <person name="Mortensen U.H."/>
            <person name="Larsen T.O."/>
            <person name="Devries R.P."/>
            <person name="Grigoriev I.V."/>
            <person name="Machida M."/>
            <person name="Baker S.E."/>
            <person name="Andersen M.R."/>
        </authorList>
    </citation>
    <scope>NUCLEOTIDE SEQUENCE [LARGE SCALE GENOMIC DNA]</scope>
    <source>
        <strain evidence="1 2">CBS 763.97</strain>
    </source>
</reference>
<sequence>MSYTTFVQHRSQPKTQNASRSCLICNFSTNIPPSFSCSLAPSDTKQTPHLSCPEVHQFQDTYHSFIFHTWLTGSALQ</sequence>
<evidence type="ECO:0000313" key="2">
    <source>
        <dbReference type="Proteomes" id="UP000326268"/>
    </source>
</evidence>
<evidence type="ECO:0000313" key="1">
    <source>
        <dbReference type="EMBL" id="KAE8357337.1"/>
    </source>
</evidence>
<organism evidence="1 2">
    <name type="scientific">Aspergillus caelatus</name>
    <dbReference type="NCBI Taxonomy" id="61420"/>
    <lineage>
        <taxon>Eukaryota</taxon>
        <taxon>Fungi</taxon>
        <taxon>Dikarya</taxon>
        <taxon>Ascomycota</taxon>
        <taxon>Pezizomycotina</taxon>
        <taxon>Eurotiomycetes</taxon>
        <taxon>Eurotiomycetidae</taxon>
        <taxon>Eurotiales</taxon>
        <taxon>Aspergillaceae</taxon>
        <taxon>Aspergillus</taxon>
        <taxon>Aspergillus subgen. Circumdati</taxon>
    </lineage>
</organism>
<dbReference type="RefSeq" id="XP_031920418.1">
    <property type="nucleotide sequence ID" value="XM_032069470.1"/>
</dbReference>
<dbReference type="GeneID" id="43653916"/>
<dbReference type="Proteomes" id="UP000326268">
    <property type="component" value="Unassembled WGS sequence"/>
</dbReference>
<accession>A0A5N6ZI67</accession>
<dbReference type="EMBL" id="ML738043">
    <property type="protein sequence ID" value="KAE8357337.1"/>
    <property type="molecule type" value="Genomic_DNA"/>
</dbReference>
<dbReference type="AlphaFoldDB" id="A0A5N6ZI67"/>
<proteinExistence type="predicted"/>
<protein>
    <submittedName>
        <fullName evidence="1">Uncharacterized protein</fullName>
    </submittedName>
</protein>